<dbReference type="GeneID" id="31231969"/>
<sequence>MAEGHSSASEEGGKDATRTKDANVRFTKTGPQGRTAYDMAAAEDGEAIHAEVAERLKIHDS</sequence>
<reference evidence="3" key="1">
    <citation type="journal article" date="2019" name="Int. J. Syst. Evol. Microbiol.">
        <title>The Global Catalogue of Microorganisms (GCM) 10K type strain sequencing project: providing services to taxonomists for standard genome sequencing and annotation.</title>
        <authorList>
            <consortium name="The Broad Institute Genomics Platform"/>
            <consortium name="The Broad Institute Genome Sequencing Center for Infectious Disease"/>
            <person name="Wu L."/>
            <person name="Ma J."/>
        </authorList>
    </citation>
    <scope>NUCLEOTIDE SEQUENCE [LARGE SCALE GENOMIC DNA]</scope>
    <source>
        <strain evidence="3">ICMP 257</strain>
    </source>
</reference>
<accession>A0ABV9V2G2</accession>
<dbReference type="EMBL" id="JBHSJE010000001">
    <property type="protein sequence ID" value="MFC4977613.1"/>
    <property type="molecule type" value="Genomic_DNA"/>
</dbReference>
<organism evidence="2 3">
    <name type="scientific">Streptomyces atroolivaceus</name>
    <dbReference type="NCBI Taxonomy" id="66869"/>
    <lineage>
        <taxon>Bacteria</taxon>
        <taxon>Bacillati</taxon>
        <taxon>Actinomycetota</taxon>
        <taxon>Actinomycetes</taxon>
        <taxon>Kitasatosporales</taxon>
        <taxon>Streptomycetaceae</taxon>
        <taxon>Streptomyces</taxon>
    </lineage>
</organism>
<feature type="compositionally biased region" description="Basic and acidic residues" evidence="1">
    <location>
        <begin position="11"/>
        <end position="23"/>
    </location>
</feature>
<evidence type="ECO:0000256" key="1">
    <source>
        <dbReference type="SAM" id="MobiDB-lite"/>
    </source>
</evidence>
<feature type="region of interest" description="Disordered" evidence="1">
    <location>
        <begin position="1"/>
        <end position="34"/>
    </location>
</feature>
<name>A0ABV9V2G2_STRAZ</name>
<keyword evidence="3" id="KW-1185">Reference proteome</keyword>
<evidence type="ECO:0000313" key="3">
    <source>
        <dbReference type="Proteomes" id="UP001595908"/>
    </source>
</evidence>
<proteinExistence type="predicted"/>
<gene>
    <name evidence="2" type="ORF">ACFPL4_04445</name>
</gene>
<evidence type="ECO:0000313" key="2">
    <source>
        <dbReference type="EMBL" id="MFC4977613.1"/>
    </source>
</evidence>
<dbReference type="RefSeq" id="WP_033297668.1">
    <property type="nucleotide sequence ID" value="NZ_JBFAGR010000019.1"/>
</dbReference>
<dbReference type="Proteomes" id="UP001595908">
    <property type="component" value="Unassembled WGS sequence"/>
</dbReference>
<protein>
    <submittedName>
        <fullName evidence="2">Uncharacterized protein</fullName>
    </submittedName>
</protein>
<comment type="caution">
    <text evidence="2">The sequence shown here is derived from an EMBL/GenBank/DDBJ whole genome shotgun (WGS) entry which is preliminary data.</text>
</comment>